<dbReference type="Pfam" id="PF02812">
    <property type="entry name" value="ELFV_dehydrog_N"/>
    <property type="match status" value="1"/>
</dbReference>
<feature type="site" description="Important for catalysis" evidence="8">
    <location>
        <position position="168"/>
    </location>
</feature>
<comment type="subunit">
    <text evidence="2">Homohexamer.</text>
</comment>
<dbReference type="GO" id="GO:0005829">
    <property type="term" value="C:cytosol"/>
    <property type="evidence" value="ECO:0007669"/>
    <property type="project" value="TreeGrafter"/>
</dbReference>
<reference evidence="11 12" key="1">
    <citation type="submission" date="2018-11" db="EMBL/GenBank/DDBJ databases">
        <title>Aerococcus sp. SJQ22, whole genome shotgun sequence.</title>
        <authorList>
            <person name="Sun L."/>
            <person name="Gao X."/>
            <person name="Chen W."/>
            <person name="Huang K."/>
        </authorList>
    </citation>
    <scope>NUCLEOTIDE SEQUENCE [LARGE SCALE GENOMIC DNA]</scope>
    <source>
        <strain evidence="11 12">SJQ22</strain>
    </source>
</reference>
<dbReference type="InterPro" id="IPR006096">
    <property type="entry name" value="Glu/Leu/Phe/Val/Trp_DH_C"/>
</dbReference>
<dbReference type="AlphaFoldDB" id="A0A3N4HAF0"/>
<keyword evidence="12" id="KW-1185">Reference proteome</keyword>
<feature type="domain" description="Glutamate/phenylalanine/leucine/valine/L-tryptophan dehydrogenase C-terminal" evidence="10">
    <location>
        <begin position="204"/>
        <end position="445"/>
    </location>
</feature>
<dbReference type="InterPro" id="IPR006095">
    <property type="entry name" value="Glu/Leu/Phe/Val/Trp_DH"/>
</dbReference>
<evidence type="ECO:0000256" key="6">
    <source>
        <dbReference type="PIRSR" id="PIRSR000185-1"/>
    </source>
</evidence>
<dbReference type="CDD" id="cd05313">
    <property type="entry name" value="NAD_bind_2_Glu_DH"/>
    <property type="match status" value="1"/>
</dbReference>
<keyword evidence="4 5" id="KW-0560">Oxidoreductase</keyword>
<protein>
    <recommendedName>
        <fullName evidence="3 5">Glutamate dehydrogenase</fullName>
    </recommendedName>
</protein>
<dbReference type="PANTHER" id="PTHR43571">
    <property type="entry name" value="NADP-SPECIFIC GLUTAMATE DEHYDROGENASE 1-RELATED"/>
    <property type="match status" value="1"/>
</dbReference>
<accession>A0A3N4HAF0</accession>
<dbReference type="GO" id="GO:0006537">
    <property type="term" value="P:glutamate biosynthetic process"/>
    <property type="evidence" value="ECO:0007669"/>
    <property type="project" value="TreeGrafter"/>
</dbReference>
<dbReference type="InterPro" id="IPR050724">
    <property type="entry name" value="Glu_Leu_Phe_Val_DH"/>
</dbReference>
<dbReference type="PRINTS" id="PR00082">
    <property type="entry name" value="GLFDHDRGNASE"/>
</dbReference>
<proteinExistence type="inferred from homology"/>
<feature type="binding site" evidence="7">
    <location>
        <position position="116"/>
    </location>
    <ligand>
        <name>substrate</name>
    </ligand>
</feature>
<keyword evidence="7" id="KW-0547">Nucleotide-binding</keyword>
<dbReference type="InterPro" id="IPR033922">
    <property type="entry name" value="NAD_bind_Glu_DH"/>
</dbReference>
<comment type="similarity">
    <text evidence="1 5 9">Belongs to the Glu/Leu/Phe/Val dehydrogenases family.</text>
</comment>
<evidence type="ECO:0000256" key="1">
    <source>
        <dbReference type="ARBA" id="ARBA00006382"/>
    </source>
</evidence>
<dbReference type="SMART" id="SM00839">
    <property type="entry name" value="ELFV_dehydrog"/>
    <property type="match status" value="1"/>
</dbReference>
<dbReference type="FunFam" id="3.40.50.720:FF:000030">
    <property type="entry name" value="Glutamate dehydrogenase"/>
    <property type="match status" value="1"/>
</dbReference>
<evidence type="ECO:0000256" key="8">
    <source>
        <dbReference type="PIRSR" id="PIRSR000185-3"/>
    </source>
</evidence>
<feature type="binding site" evidence="7">
    <location>
        <position position="379"/>
    </location>
    <ligand>
        <name>substrate</name>
    </ligand>
</feature>
<evidence type="ECO:0000256" key="5">
    <source>
        <dbReference type="PIRNR" id="PIRNR000185"/>
    </source>
</evidence>
<evidence type="ECO:0000256" key="3">
    <source>
        <dbReference type="ARBA" id="ARBA00012896"/>
    </source>
</evidence>
<evidence type="ECO:0000259" key="10">
    <source>
        <dbReference type="SMART" id="SM00839"/>
    </source>
</evidence>
<dbReference type="FunFam" id="3.40.50.10860:FF:000002">
    <property type="entry name" value="Glutamate dehydrogenase"/>
    <property type="match status" value="1"/>
</dbReference>
<dbReference type="SUPFAM" id="SSF51735">
    <property type="entry name" value="NAD(P)-binding Rossmann-fold domains"/>
    <property type="match status" value="1"/>
</dbReference>
<dbReference type="Gene3D" id="3.40.50.10860">
    <property type="entry name" value="Leucine Dehydrogenase, chain A, domain 1"/>
    <property type="match status" value="1"/>
</dbReference>
<feature type="binding site" evidence="7">
    <location>
        <position position="167"/>
    </location>
    <ligand>
        <name>substrate</name>
    </ligand>
</feature>
<dbReference type="Gene3D" id="1.10.285.10">
    <property type="entry name" value="Glutamate Dehydrogenase, chain A, domain 3"/>
    <property type="match status" value="2"/>
</dbReference>
<evidence type="ECO:0000256" key="7">
    <source>
        <dbReference type="PIRSR" id="PIRSR000185-2"/>
    </source>
</evidence>
<dbReference type="EMBL" id="RKMG01000004">
    <property type="protein sequence ID" value="RPA62434.1"/>
    <property type="molecule type" value="Genomic_DNA"/>
</dbReference>
<dbReference type="InterPro" id="IPR014362">
    <property type="entry name" value="Glu_DH"/>
</dbReference>
<evidence type="ECO:0000313" key="11">
    <source>
        <dbReference type="EMBL" id="RPA62434.1"/>
    </source>
</evidence>
<evidence type="ECO:0000256" key="4">
    <source>
        <dbReference type="ARBA" id="ARBA00023002"/>
    </source>
</evidence>
<keyword evidence="7" id="KW-0520">NAD</keyword>
<feature type="binding site" evidence="7">
    <location>
        <position position="211"/>
    </location>
    <ligand>
        <name>NAD(+)</name>
        <dbReference type="ChEBI" id="CHEBI:57540"/>
    </ligand>
</feature>
<gene>
    <name evidence="11" type="ORF">EF384_02115</name>
</gene>
<dbReference type="OrthoDB" id="9803297at2"/>
<sequence length="447" mass="48642">MNAQEYIKTTQEKWHTQYAAEPEFLQVLDEFVESVAPVFEEHPEFVEKNLLQILAIPERIISFRVPWTDDEGNFRVNTGYRVQFSSALGPYKGGLRFHPTVNQSILKFLGFEQIFKNSLTGQPIGGGKGGSDFDPKGKSDNEIMRFAQSFMTELQKFIGPDLDVPAGDIGVGGREIGFLFGQYKKIRGFENGVLTGKPLSYGGSLARTEATGYGAVYFINEMLKTKGEDIAGKRAIISGAGNVAIYAAEKLQQLGATAISVSDSTGYIIDETGIDVALLKDVKEVRRERLTAYAEAKETATYYEGSVWDHDIQADLAIPAATQNEVKLPQAEQLIKNGVKFISEGANMPLDAPATEKLLAADVYIGPAKAANAGGVAVSALEMAQNSQRQSWSFEEVDGMLQDIMKDIYNNAETAAREYGKEGNLIAGANIAGFKKVADAMVSQGLV</sequence>
<dbReference type="PIRSF" id="PIRSF000185">
    <property type="entry name" value="Glu_DH"/>
    <property type="match status" value="1"/>
</dbReference>
<feature type="binding site" evidence="7">
    <location>
        <position position="242"/>
    </location>
    <ligand>
        <name>NAD(+)</name>
        <dbReference type="ChEBI" id="CHEBI:57540"/>
    </ligand>
</feature>
<dbReference type="FunFam" id="1.10.285.10:FF:000001">
    <property type="entry name" value="Glutamate dehydrogenase"/>
    <property type="match status" value="1"/>
</dbReference>
<evidence type="ECO:0000256" key="9">
    <source>
        <dbReference type="RuleBase" id="RU004417"/>
    </source>
</evidence>
<dbReference type="Gene3D" id="3.40.50.720">
    <property type="entry name" value="NAD(P)-binding Rossmann-like Domain"/>
    <property type="match status" value="1"/>
</dbReference>
<name>A0A3N4HAF0_9LACT</name>
<organism evidence="11 12">
    <name type="scientific">Aerococcus agrisoli</name>
    <dbReference type="NCBI Taxonomy" id="2487350"/>
    <lineage>
        <taxon>Bacteria</taxon>
        <taxon>Bacillati</taxon>
        <taxon>Bacillota</taxon>
        <taxon>Bacilli</taxon>
        <taxon>Lactobacillales</taxon>
        <taxon>Aerococcaceae</taxon>
        <taxon>Aerococcus</taxon>
    </lineage>
</organism>
<dbReference type="Pfam" id="PF00208">
    <property type="entry name" value="ELFV_dehydrog"/>
    <property type="match status" value="1"/>
</dbReference>
<dbReference type="GO" id="GO:0000166">
    <property type="term" value="F:nucleotide binding"/>
    <property type="evidence" value="ECO:0007669"/>
    <property type="project" value="UniProtKB-KW"/>
</dbReference>
<dbReference type="GO" id="GO:0004354">
    <property type="term" value="F:glutamate dehydrogenase (NADP+) activity"/>
    <property type="evidence" value="ECO:0007669"/>
    <property type="project" value="TreeGrafter"/>
</dbReference>
<dbReference type="InterPro" id="IPR036291">
    <property type="entry name" value="NAD(P)-bd_dom_sf"/>
</dbReference>
<dbReference type="NCBIfam" id="NF006929">
    <property type="entry name" value="PRK09414.1"/>
    <property type="match status" value="1"/>
</dbReference>
<feature type="active site" description="Proton donor" evidence="6">
    <location>
        <position position="128"/>
    </location>
</feature>
<dbReference type="SUPFAM" id="SSF53223">
    <property type="entry name" value="Aminoacid dehydrogenase-like, N-terminal domain"/>
    <property type="match status" value="1"/>
</dbReference>
<comment type="caution">
    <text evidence="11">The sequence shown here is derived from an EMBL/GenBank/DDBJ whole genome shotgun (WGS) entry which is preliminary data.</text>
</comment>
<evidence type="ECO:0000256" key="2">
    <source>
        <dbReference type="ARBA" id="ARBA00011643"/>
    </source>
</evidence>
<dbReference type="PANTHER" id="PTHR43571:SF1">
    <property type="entry name" value="NADP-SPECIFIC GLUTAMATE DEHYDROGENASE 1-RELATED"/>
    <property type="match status" value="1"/>
</dbReference>
<evidence type="ECO:0000313" key="12">
    <source>
        <dbReference type="Proteomes" id="UP000273977"/>
    </source>
</evidence>
<dbReference type="InterPro" id="IPR046346">
    <property type="entry name" value="Aminoacid_DH-like_N_sf"/>
</dbReference>
<dbReference type="InterPro" id="IPR006097">
    <property type="entry name" value="Glu/Leu/Phe/Val/Trp_DH_dimer"/>
</dbReference>
<feature type="binding site" evidence="7">
    <location>
        <position position="113"/>
    </location>
    <ligand>
        <name>substrate</name>
    </ligand>
</feature>
<dbReference type="RefSeq" id="WP_123779339.1">
    <property type="nucleotide sequence ID" value="NZ_RKMG01000004.1"/>
</dbReference>
<feature type="binding site" evidence="7">
    <location>
        <position position="92"/>
    </location>
    <ligand>
        <name>substrate</name>
    </ligand>
</feature>
<dbReference type="Proteomes" id="UP000273977">
    <property type="component" value="Unassembled WGS sequence"/>
</dbReference>